<dbReference type="RefSeq" id="WP_037426836.1">
    <property type="nucleotide sequence ID" value="NZ_CP076856.1"/>
</dbReference>
<reference evidence="2" key="1">
    <citation type="journal article" date="2019" name="Ecotoxicol. Environ. Saf.">
        <title>Microbial characterization of heavy metal resistant bacterial strains isolated from an electroplating wastewater treatment plant.</title>
        <authorList>
            <person name="Cai X."/>
            <person name="Zheng X."/>
            <person name="Zhang D."/>
            <person name="Iqbal W."/>
            <person name="Liu C."/>
            <person name="Yang B."/>
            <person name="Zhao X."/>
            <person name="Lu X."/>
            <person name="Mao Y."/>
        </authorList>
    </citation>
    <scope>NUCLEOTIDE SEQUENCE [LARGE SCALE GENOMIC DNA]</scope>
    <source>
        <strain evidence="2">Ni1-3</strain>
    </source>
</reference>
<organism evidence="2">
    <name type="scientific">Shewanella decolorationis</name>
    <dbReference type="NCBI Taxonomy" id="256839"/>
    <lineage>
        <taxon>Bacteria</taxon>
        <taxon>Pseudomonadati</taxon>
        <taxon>Pseudomonadota</taxon>
        <taxon>Gammaproteobacteria</taxon>
        <taxon>Alteromonadales</taxon>
        <taxon>Shewanellaceae</taxon>
        <taxon>Shewanella</taxon>
    </lineage>
</organism>
<dbReference type="PROSITE" id="PS51257">
    <property type="entry name" value="PROKAR_LIPOPROTEIN"/>
    <property type="match status" value="1"/>
</dbReference>
<keyword evidence="1" id="KW-0732">Signal</keyword>
<evidence type="ECO:0008006" key="3">
    <source>
        <dbReference type="Google" id="ProtNLM"/>
    </source>
</evidence>
<name>A0A5B8R288_9GAMM</name>
<dbReference type="AlphaFoldDB" id="A0A5B8R288"/>
<evidence type="ECO:0000256" key="1">
    <source>
        <dbReference type="SAM" id="SignalP"/>
    </source>
</evidence>
<accession>A0A5B8R288</accession>
<feature type="signal peptide" evidence="1">
    <location>
        <begin position="1"/>
        <end position="21"/>
    </location>
</feature>
<feature type="chain" id="PRO_5022916882" description="Lipoprotein" evidence="1">
    <location>
        <begin position="22"/>
        <end position="279"/>
    </location>
</feature>
<protein>
    <recommendedName>
        <fullName evidence="3">Lipoprotein</fullName>
    </recommendedName>
</protein>
<evidence type="ECO:0000313" key="2">
    <source>
        <dbReference type="EMBL" id="QDZ92934.1"/>
    </source>
</evidence>
<gene>
    <name evidence="2" type="ORF">D0436_22130</name>
</gene>
<proteinExistence type="predicted"/>
<dbReference type="EMBL" id="CP031775">
    <property type="protein sequence ID" value="QDZ92934.1"/>
    <property type="molecule type" value="Genomic_DNA"/>
</dbReference>
<sequence length="279" mass="29626">MKKTYSLAAVLACTALFSGCASTPTDKSAPKTVSQLDIKSDDSFAFKVFKLGHGGHGNIKDKIVSDAEWEKINGSSGSVVAMNAAAGTAGLGVISGSGLSGGLLNAGLFFLGSGEIPPLPTFMFYQIVPAEQMEQAKGDLIKAYLPNGQKFELTAGVDGRTVVLVDSNYSDLPLPQFKGKFAALSISTTTLLSGAELKSLLNIGDGSGSYAILKLGIGSCYQVESSKLLAQTFEYPSYFYMPPKAPNSRKTCESVDKSLTDYPYIIDVNTKTQRFFVKM</sequence>